<dbReference type="GeneID" id="28951640"/>
<gene>
    <name evidence="2" type="ORF">FOXG_10144</name>
</gene>
<reference evidence="2" key="1">
    <citation type="submission" date="2007-04" db="EMBL/GenBank/DDBJ databases">
        <authorList>
            <consortium name="The Broad Institute Genome Sequencing Platform"/>
            <person name="Birren B."/>
            <person name="Lander E."/>
            <person name="Galagan J."/>
            <person name="Nusbaum C."/>
            <person name="Devon K."/>
            <person name="Ma L.-J."/>
            <person name="Jaffe D."/>
            <person name="Butler J."/>
            <person name="Alvarez P."/>
            <person name="Gnerre S."/>
            <person name="Grabherr M."/>
            <person name="Kleber M."/>
            <person name="Mauceli E."/>
            <person name="Brockman W."/>
            <person name="MacCallum I.A."/>
            <person name="Young S."/>
            <person name="LaButti K."/>
            <person name="DeCaprio D."/>
            <person name="Crawford M."/>
            <person name="Koehrsen M."/>
            <person name="Engels R."/>
            <person name="Montgomery P."/>
            <person name="Pearson M."/>
            <person name="Howarth C."/>
            <person name="Larson L."/>
            <person name="White J."/>
            <person name="O'Leary S."/>
            <person name="Kodira C."/>
            <person name="Zeng Q."/>
            <person name="Yandava C."/>
            <person name="Alvarado L."/>
            <person name="Kistler C."/>
            <person name="Shim W.-B."/>
            <person name="Kang S."/>
            <person name="Woloshuk C."/>
        </authorList>
    </citation>
    <scope>NUCLEOTIDE SEQUENCE</scope>
    <source>
        <strain evidence="2">4287</strain>
    </source>
</reference>
<proteinExistence type="predicted"/>
<evidence type="ECO:0000313" key="2">
    <source>
        <dbReference type="EMBL" id="KNB09601.1"/>
    </source>
</evidence>
<evidence type="ECO:0000256" key="1">
    <source>
        <dbReference type="SAM" id="SignalP"/>
    </source>
</evidence>
<name>A0A0J9VFC6_FUSO4</name>
<reference evidence="2" key="2">
    <citation type="journal article" date="2010" name="Nature">
        <title>Comparative genomics reveals mobile pathogenicity chromosomes in Fusarium.</title>
        <authorList>
            <person name="Ma L.J."/>
            <person name="van der Does H.C."/>
            <person name="Borkovich K.A."/>
            <person name="Coleman J.J."/>
            <person name="Daboussi M.J."/>
            <person name="Di Pietro A."/>
            <person name="Dufresne M."/>
            <person name="Freitag M."/>
            <person name="Grabherr M."/>
            <person name="Henrissat B."/>
            <person name="Houterman P.M."/>
            <person name="Kang S."/>
            <person name="Shim W.B."/>
            <person name="Woloshuk C."/>
            <person name="Xie X."/>
            <person name="Xu J.R."/>
            <person name="Antoniw J."/>
            <person name="Baker S.E."/>
            <person name="Bluhm B.H."/>
            <person name="Breakspear A."/>
            <person name="Brown D.W."/>
            <person name="Butchko R.A."/>
            <person name="Chapman S."/>
            <person name="Coulson R."/>
            <person name="Coutinho P.M."/>
            <person name="Danchin E.G."/>
            <person name="Diener A."/>
            <person name="Gale L.R."/>
            <person name="Gardiner D.M."/>
            <person name="Goff S."/>
            <person name="Hammond-Kosack K.E."/>
            <person name="Hilburn K."/>
            <person name="Hua-Van A."/>
            <person name="Jonkers W."/>
            <person name="Kazan K."/>
            <person name="Kodira C.D."/>
            <person name="Koehrsen M."/>
            <person name="Kumar L."/>
            <person name="Lee Y.H."/>
            <person name="Li L."/>
            <person name="Manners J.M."/>
            <person name="Miranda-Saavedra D."/>
            <person name="Mukherjee M."/>
            <person name="Park G."/>
            <person name="Park J."/>
            <person name="Park S.Y."/>
            <person name="Proctor R.H."/>
            <person name="Regev A."/>
            <person name="Ruiz-Roldan M.C."/>
            <person name="Sain D."/>
            <person name="Sakthikumar S."/>
            <person name="Sykes S."/>
            <person name="Schwartz D.C."/>
            <person name="Turgeon B.G."/>
            <person name="Wapinski I."/>
            <person name="Yoder O."/>
            <person name="Young S."/>
            <person name="Zeng Q."/>
            <person name="Zhou S."/>
            <person name="Galagan J."/>
            <person name="Cuomo C.A."/>
            <person name="Kistler H.C."/>
            <person name="Rep M."/>
        </authorList>
    </citation>
    <scope>NUCLEOTIDE SEQUENCE [LARGE SCALE GENOMIC DNA]</scope>
    <source>
        <strain evidence="2">4287</strain>
    </source>
</reference>
<dbReference type="Proteomes" id="UP000009097">
    <property type="component" value="Unassembled WGS sequence"/>
</dbReference>
<feature type="signal peptide" evidence="1">
    <location>
        <begin position="1"/>
        <end position="19"/>
    </location>
</feature>
<dbReference type="AlphaFoldDB" id="A0A0J9VFC6"/>
<accession>A0A0J9VFC6</accession>
<organism evidence="2 3">
    <name type="scientific">Fusarium oxysporum f. sp. lycopersici (strain 4287 / CBS 123668 / FGSC 9935 / NRRL 34936)</name>
    <name type="common">Fusarium vascular wilt of tomato</name>
    <dbReference type="NCBI Taxonomy" id="426428"/>
    <lineage>
        <taxon>Eukaryota</taxon>
        <taxon>Fungi</taxon>
        <taxon>Dikarya</taxon>
        <taxon>Ascomycota</taxon>
        <taxon>Pezizomycotina</taxon>
        <taxon>Sordariomycetes</taxon>
        <taxon>Hypocreomycetidae</taxon>
        <taxon>Hypocreales</taxon>
        <taxon>Nectriaceae</taxon>
        <taxon>Fusarium</taxon>
        <taxon>Fusarium oxysporum species complex</taxon>
    </lineage>
</organism>
<sequence length="161" mass="17147">MVSLRDIGLLLLAAPIAMAAPKAPSEVTIKTLPFSKPEDTSKAPSTSAVASPASDVSQKAACQLPLRFTNFALYSDTGCKNVIFDPFMLTWDPCKGYQWTNALANGVIFQSMRWTGGSNAQDFYACQQGFSCNANVARISQSTNVCSSGGGLHFDKLAVNP</sequence>
<dbReference type="OrthoDB" id="5084558at2759"/>
<feature type="chain" id="PRO_5005324875" evidence="1">
    <location>
        <begin position="20"/>
        <end position="161"/>
    </location>
</feature>
<dbReference type="KEGG" id="fox:FOXG_10144"/>
<protein>
    <submittedName>
        <fullName evidence="2">Uncharacterized protein</fullName>
    </submittedName>
</protein>
<dbReference type="RefSeq" id="XP_018247646.1">
    <property type="nucleotide sequence ID" value="XM_018389386.1"/>
</dbReference>
<keyword evidence="1" id="KW-0732">Signal</keyword>
<evidence type="ECO:0000313" key="3">
    <source>
        <dbReference type="Proteomes" id="UP000009097"/>
    </source>
</evidence>
<dbReference type="VEuPathDB" id="FungiDB:FOXG_10144"/>
<dbReference type="EMBL" id="DS231707">
    <property type="protein sequence ID" value="KNB09601.1"/>
    <property type="molecule type" value="Genomic_DNA"/>
</dbReference>